<reference evidence="3" key="1">
    <citation type="submission" date="2020-08" db="EMBL/GenBank/DDBJ databases">
        <title>Multicomponent nature underlies the extraordinary mechanical properties of spider dragline silk.</title>
        <authorList>
            <person name="Kono N."/>
            <person name="Nakamura H."/>
            <person name="Mori M."/>
            <person name="Yoshida Y."/>
            <person name="Ohtoshi R."/>
            <person name="Malay A.D."/>
            <person name="Moran D.A.P."/>
            <person name="Tomita M."/>
            <person name="Numata K."/>
            <person name="Arakawa K."/>
        </authorList>
    </citation>
    <scope>NUCLEOTIDE SEQUENCE</scope>
</reference>
<feature type="compositionally biased region" description="Gly residues" evidence="1">
    <location>
        <begin position="57"/>
        <end position="81"/>
    </location>
</feature>
<feature type="compositionally biased region" description="Basic and acidic residues" evidence="1">
    <location>
        <begin position="84"/>
        <end position="103"/>
    </location>
</feature>
<name>A0A8X6XCG9_9ARAC</name>
<feature type="region of interest" description="Disordered" evidence="1">
    <location>
        <begin position="33"/>
        <end position="103"/>
    </location>
</feature>
<evidence type="ECO:0000256" key="2">
    <source>
        <dbReference type="SAM" id="Phobius"/>
    </source>
</evidence>
<sequence length="151" mass="16296">MSYNFLSENTISEDTFIENGTAIENWYDFTNRTNSNESYPEDMHGFSKKIKDKDKIGGGGGGGKGGGGKGGGGGGGGGGGNYRPYDRDDYRPYDRDNNRPYDRDYYKRDRYISGGGGSGGSVDGTNVILIVFGIIFGTGVVVGIIYYFANR</sequence>
<feature type="transmembrane region" description="Helical" evidence="2">
    <location>
        <begin position="127"/>
        <end position="149"/>
    </location>
</feature>
<evidence type="ECO:0000313" key="4">
    <source>
        <dbReference type="Proteomes" id="UP000886998"/>
    </source>
</evidence>
<evidence type="ECO:0000313" key="3">
    <source>
        <dbReference type="EMBL" id="GFY49994.1"/>
    </source>
</evidence>
<keyword evidence="4" id="KW-1185">Reference proteome</keyword>
<keyword evidence="2" id="KW-0472">Membrane</keyword>
<proteinExistence type="predicted"/>
<feature type="compositionally biased region" description="Basic and acidic residues" evidence="1">
    <location>
        <begin position="41"/>
        <end position="56"/>
    </location>
</feature>
<keyword evidence="2" id="KW-1133">Transmembrane helix</keyword>
<keyword evidence="2" id="KW-0812">Transmembrane</keyword>
<dbReference type="AlphaFoldDB" id="A0A8X6XCG9"/>
<gene>
    <name evidence="3" type="primary">NCL1_26604</name>
    <name evidence="3" type="ORF">TNIN_270341</name>
</gene>
<comment type="caution">
    <text evidence="3">The sequence shown here is derived from an EMBL/GenBank/DDBJ whole genome shotgun (WGS) entry which is preliminary data.</text>
</comment>
<evidence type="ECO:0000256" key="1">
    <source>
        <dbReference type="SAM" id="MobiDB-lite"/>
    </source>
</evidence>
<dbReference type="EMBL" id="BMAV01007253">
    <property type="protein sequence ID" value="GFY49994.1"/>
    <property type="molecule type" value="Genomic_DNA"/>
</dbReference>
<accession>A0A8X6XCG9</accession>
<dbReference type="Proteomes" id="UP000886998">
    <property type="component" value="Unassembled WGS sequence"/>
</dbReference>
<protein>
    <submittedName>
        <fullName evidence="3">Uncharacterized protein</fullName>
    </submittedName>
</protein>
<organism evidence="3 4">
    <name type="scientific">Trichonephila inaurata madagascariensis</name>
    <dbReference type="NCBI Taxonomy" id="2747483"/>
    <lineage>
        <taxon>Eukaryota</taxon>
        <taxon>Metazoa</taxon>
        <taxon>Ecdysozoa</taxon>
        <taxon>Arthropoda</taxon>
        <taxon>Chelicerata</taxon>
        <taxon>Arachnida</taxon>
        <taxon>Araneae</taxon>
        <taxon>Araneomorphae</taxon>
        <taxon>Entelegynae</taxon>
        <taxon>Araneoidea</taxon>
        <taxon>Nephilidae</taxon>
        <taxon>Trichonephila</taxon>
        <taxon>Trichonephila inaurata</taxon>
    </lineage>
</organism>